<reference evidence="6" key="1">
    <citation type="submission" date="2002-08" db="EMBL/GenBank/DDBJ databases">
        <title>Tick galectin during the ecdysial phase.</title>
        <authorList>
            <person name="Kadota K."/>
            <person name="Inoue N."/>
            <person name="Xuan X."/>
            <person name="Sugimoto C."/>
            <person name="Igarashi I."/>
            <person name="Fujisaki K."/>
        </authorList>
    </citation>
    <scope>NUCLEOTIDE SEQUENCE</scope>
</reference>
<evidence type="ECO:0000259" key="4">
    <source>
        <dbReference type="PROSITE" id="PS51304"/>
    </source>
</evidence>
<evidence type="ECO:0000256" key="2">
    <source>
        <dbReference type="ARBA" id="ARBA00022737"/>
    </source>
</evidence>
<protein>
    <recommendedName>
        <fullName evidence="3">Galectin</fullName>
    </recommendedName>
</protein>
<dbReference type="PROSITE" id="PS51304">
    <property type="entry name" value="GALECTIN"/>
    <property type="match status" value="2"/>
</dbReference>
<organism evidence="5">
    <name type="scientific">Ornithodoros moubata</name>
    <name type="common">Soft tick</name>
    <name type="synonym">Argasid tick</name>
    <dbReference type="NCBI Taxonomy" id="6938"/>
    <lineage>
        <taxon>Eukaryota</taxon>
        <taxon>Metazoa</taxon>
        <taxon>Ecdysozoa</taxon>
        <taxon>Arthropoda</taxon>
        <taxon>Chelicerata</taxon>
        <taxon>Arachnida</taxon>
        <taxon>Acari</taxon>
        <taxon>Parasitiformes</taxon>
        <taxon>Ixodida</taxon>
        <taxon>Ixodoidea</taxon>
        <taxon>Argasidae</taxon>
        <taxon>Ornithodorinae</taxon>
        <taxon>Ornithodoros</taxon>
    </lineage>
</organism>
<dbReference type="PANTHER" id="PTHR11346:SF176">
    <property type="entry name" value="32 KDA BETA-GALACTOSIDE-BINDING LECTIN LEC-3"/>
    <property type="match status" value="1"/>
</dbReference>
<dbReference type="PANTHER" id="PTHR11346">
    <property type="entry name" value="GALECTIN"/>
    <property type="match status" value="1"/>
</dbReference>
<dbReference type="GO" id="GO:0030246">
    <property type="term" value="F:carbohydrate binding"/>
    <property type="evidence" value="ECO:0007669"/>
    <property type="project" value="UniProtKB-UniRule"/>
</dbReference>
<dbReference type="SMART" id="SM00276">
    <property type="entry name" value="GLECT"/>
    <property type="match status" value="2"/>
</dbReference>
<sequence>MYRMPPFYPDPSLVTYSPLVPVRTPLRTLTPGTVIELHGRIHNTKRFAINLETKDGDIALHINPRFDCNHVVLNSFRGGKWEMEEHAPLTIAQGQDFSCMILVEKMEYKMAFNGQHLTSFKHRILFSLVDVLTVDPGVTVHKVDQKPPMDVSPPMQIAPSMPPGVAPAMLIGGGMPPQPTMQVMPSPAQEPTFNPPTPFCCQLAQGCYPGLLIYISGRPYAEPDRFNIDLTCGPHAVPGSPVAFHWNPRFYEKSVVRNSFLDEGWGVEEREGRGFPYEAGVHFDMIIQVLHDRINVAVNGQHYAEFRHRLQPISQITHLRIEGDVVIASVRFQ</sequence>
<keyword evidence="1 3" id="KW-0430">Lectin</keyword>
<name>A1IHG1_ORNMO</name>
<evidence type="ECO:0000256" key="3">
    <source>
        <dbReference type="RuleBase" id="RU102079"/>
    </source>
</evidence>
<dbReference type="Gene3D" id="2.60.120.200">
    <property type="match status" value="2"/>
</dbReference>
<keyword evidence="2" id="KW-0677">Repeat</keyword>
<dbReference type="GO" id="GO:0016936">
    <property type="term" value="F:galactoside binding"/>
    <property type="evidence" value="ECO:0007669"/>
    <property type="project" value="TreeGrafter"/>
</dbReference>
<feature type="domain" description="Galectin" evidence="4">
    <location>
        <begin position="21"/>
        <end position="146"/>
    </location>
</feature>
<dbReference type="InterPro" id="IPR044156">
    <property type="entry name" value="Galectin-like"/>
</dbReference>
<evidence type="ECO:0000256" key="1">
    <source>
        <dbReference type="ARBA" id="ARBA00022734"/>
    </source>
</evidence>
<dbReference type="SMART" id="SM00908">
    <property type="entry name" value="Gal-bind_lectin"/>
    <property type="match status" value="2"/>
</dbReference>
<dbReference type="InterPro" id="IPR001079">
    <property type="entry name" value="Galectin_CRD"/>
</dbReference>
<dbReference type="Pfam" id="PF00337">
    <property type="entry name" value="Gal-bind_lectin"/>
    <property type="match status" value="2"/>
</dbReference>
<dbReference type="EMBL" id="AB091042">
    <property type="protein sequence ID" value="BAF49629.1"/>
    <property type="molecule type" value="mRNA"/>
</dbReference>
<gene>
    <name evidence="5" type="primary">OmGalec</name>
</gene>
<feature type="domain" description="Galectin" evidence="4">
    <location>
        <begin position="199"/>
        <end position="333"/>
    </location>
</feature>
<accession>A1IHG1</accession>
<reference evidence="5" key="2">
    <citation type="journal article" date="2007" name="Glycobiology">
        <title>Molecular characterization and oligosaccharide-binding properties of a galectin from the argasid tick Ornithodoros moubata.</title>
        <authorList>
            <person name="Huang X."/>
            <person name="Tsuji N."/>
            <person name="Miyoshi T."/>
            <person name="Nakamura-Tsuruta S."/>
            <person name="Hirabayashi J."/>
            <person name="Fujisaki K."/>
        </authorList>
    </citation>
    <scope>NUCLEOTIDE SEQUENCE</scope>
</reference>
<proteinExistence type="evidence at transcript level"/>
<dbReference type="EMBL" id="AB255165">
    <property type="protein sequence ID" value="BAF43802.1"/>
    <property type="molecule type" value="mRNA"/>
</dbReference>
<dbReference type="FunFam" id="2.60.120.200:FF:000124">
    <property type="entry name" value="Galectin-4"/>
    <property type="match status" value="1"/>
</dbReference>
<evidence type="ECO:0000313" key="6">
    <source>
        <dbReference type="EMBL" id="BAF49629.1"/>
    </source>
</evidence>
<dbReference type="CDD" id="cd00070">
    <property type="entry name" value="GLECT"/>
    <property type="match status" value="2"/>
</dbReference>
<evidence type="ECO:0000313" key="5">
    <source>
        <dbReference type="EMBL" id="BAF43802.1"/>
    </source>
</evidence>
<dbReference type="AlphaFoldDB" id="A1IHG1"/>
<dbReference type="InterPro" id="IPR013320">
    <property type="entry name" value="ConA-like_dom_sf"/>
</dbReference>
<dbReference type="SUPFAM" id="SSF49899">
    <property type="entry name" value="Concanavalin A-like lectins/glucanases"/>
    <property type="match status" value="2"/>
</dbReference>